<dbReference type="EMBL" id="LAZR01018516">
    <property type="protein sequence ID" value="KKL96116.1"/>
    <property type="molecule type" value="Genomic_DNA"/>
</dbReference>
<reference evidence="1" key="1">
    <citation type="journal article" date="2015" name="Nature">
        <title>Complex archaea that bridge the gap between prokaryotes and eukaryotes.</title>
        <authorList>
            <person name="Spang A."/>
            <person name="Saw J.H."/>
            <person name="Jorgensen S.L."/>
            <person name="Zaremba-Niedzwiedzka K."/>
            <person name="Martijn J."/>
            <person name="Lind A.E."/>
            <person name="van Eijk R."/>
            <person name="Schleper C."/>
            <person name="Guy L."/>
            <person name="Ettema T.J."/>
        </authorList>
    </citation>
    <scope>NUCLEOTIDE SEQUENCE</scope>
</reference>
<evidence type="ECO:0000313" key="1">
    <source>
        <dbReference type="EMBL" id="KKL96116.1"/>
    </source>
</evidence>
<dbReference type="AlphaFoldDB" id="A0A0F9GZJ4"/>
<organism evidence="1">
    <name type="scientific">marine sediment metagenome</name>
    <dbReference type="NCBI Taxonomy" id="412755"/>
    <lineage>
        <taxon>unclassified sequences</taxon>
        <taxon>metagenomes</taxon>
        <taxon>ecological metagenomes</taxon>
    </lineage>
</organism>
<feature type="non-terminal residue" evidence="1">
    <location>
        <position position="1"/>
    </location>
</feature>
<protein>
    <submittedName>
        <fullName evidence="1">Uncharacterized protein</fullName>
    </submittedName>
</protein>
<sequence>VWTGTVDTANGIDQTLATSSSALTMAFGANNSTIRQSIPNSGTTPGEYVRLTFENTEKDVYCKILASRLFFRVQPAHLEVLDVDNVVS</sequence>
<gene>
    <name evidence="1" type="ORF">LCGC14_1847730</name>
</gene>
<name>A0A0F9GZJ4_9ZZZZ</name>
<accession>A0A0F9GZJ4</accession>
<proteinExistence type="predicted"/>
<comment type="caution">
    <text evidence="1">The sequence shown here is derived from an EMBL/GenBank/DDBJ whole genome shotgun (WGS) entry which is preliminary data.</text>
</comment>